<dbReference type="AlphaFoldDB" id="A0A6G1IZ26"/>
<accession>A0A6G1IZ26</accession>
<evidence type="ECO:0000313" key="1">
    <source>
        <dbReference type="EMBL" id="KAF2683504.1"/>
    </source>
</evidence>
<proteinExistence type="predicted"/>
<protein>
    <submittedName>
        <fullName evidence="1">Uncharacterized protein</fullName>
    </submittedName>
</protein>
<keyword evidence="2" id="KW-1185">Reference proteome</keyword>
<gene>
    <name evidence="1" type="ORF">K458DRAFT_47266</name>
</gene>
<name>A0A6G1IZ26_9PLEO</name>
<organism evidence="1 2">
    <name type="scientific">Lentithecium fluviatile CBS 122367</name>
    <dbReference type="NCBI Taxonomy" id="1168545"/>
    <lineage>
        <taxon>Eukaryota</taxon>
        <taxon>Fungi</taxon>
        <taxon>Dikarya</taxon>
        <taxon>Ascomycota</taxon>
        <taxon>Pezizomycotina</taxon>
        <taxon>Dothideomycetes</taxon>
        <taxon>Pleosporomycetidae</taxon>
        <taxon>Pleosporales</taxon>
        <taxon>Massarineae</taxon>
        <taxon>Lentitheciaceae</taxon>
        <taxon>Lentithecium</taxon>
    </lineage>
</organism>
<dbReference type="Proteomes" id="UP000799291">
    <property type="component" value="Unassembled WGS sequence"/>
</dbReference>
<reference evidence="1" key="1">
    <citation type="journal article" date="2020" name="Stud. Mycol.">
        <title>101 Dothideomycetes genomes: a test case for predicting lifestyles and emergence of pathogens.</title>
        <authorList>
            <person name="Haridas S."/>
            <person name="Albert R."/>
            <person name="Binder M."/>
            <person name="Bloem J."/>
            <person name="Labutti K."/>
            <person name="Salamov A."/>
            <person name="Andreopoulos B."/>
            <person name="Baker S."/>
            <person name="Barry K."/>
            <person name="Bills G."/>
            <person name="Bluhm B."/>
            <person name="Cannon C."/>
            <person name="Castanera R."/>
            <person name="Culley D."/>
            <person name="Daum C."/>
            <person name="Ezra D."/>
            <person name="Gonzalez J."/>
            <person name="Henrissat B."/>
            <person name="Kuo A."/>
            <person name="Liang C."/>
            <person name="Lipzen A."/>
            <person name="Lutzoni F."/>
            <person name="Magnuson J."/>
            <person name="Mondo S."/>
            <person name="Nolan M."/>
            <person name="Ohm R."/>
            <person name="Pangilinan J."/>
            <person name="Park H.-J."/>
            <person name="Ramirez L."/>
            <person name="Alfaro M."/>
            <person name="Sun H."/>
            <person name="Tritt A."/>
            <person name="Yoshinaga Y."/>
            <person name="Zwiers L.-H."/>
            <person name="Turgeon B."/>
            <person name="Goodwin S."/>
            <person name="Spatafora J."/>
            <person name="Crous P."/>
            <person name="Grigoriev I."/>
        </authorList>
    </citation>
    <scope>NUCLEOTIDE SEQUENCE</scope>
    <source>
        <strain evidence="1">CBS 122367</strain>
    </source>
</reference>
<dbReference type="EMBL" id="MU005584">
    <property type="protein sequence ID" value="KAF2683504.1"/>
    <property type="molecule type" value="Genomic_DNA"/>
</dbReference>
<evidence type="ECO:0000313" key="2">
    <source>
        <dbReference type="Proteomes" id="UP000799291"/>
    </source>
</evidence>
<sequence>MHHRESEDMHRTREAAGAVASCACEEIVRHSDVYITPPLPPALPQSKPLPNSFPSQNYNDISPRTITQRAIMPPSVDTATIQWLPAIPEANLALVRAFEPTLPTHPNLLNAAGRPSSCGTSRRARTPCLSLSCTTIHHRVRQLQGTVCRMFLQPPWKKTQRKELISDAVGRVFYVSMVDKSGIAVPNRREAPSDDNGHDWHAGDHVWRGAWKRSWCQ</sequence>